<dbReference type="InterPro" id="IPR036714">
    <property type="entry name" value="SDH_sf"/>
</dbReference>
<gene>
    <name evidence="4" type="ORF">SAMN02745172_00606</name>
</gene>
<proteinExistence type="inferred from homology"/>
<dbReference type="InterPro" id="IPR005631">
    <property type="entry name" value="SDH"/>
</dbReference>
<evidence type="ECO:0000313" key="5">
    <source>
        <dbReference type="Proteomes" id="UP000186406"/>
    </source>
</evidence>
<evidence type="ECO:0000256" key="3">
    <source>
        <dbReference type="ARBA" id="ARBA00023186"/>
    </source>
</evidence>
<sequence length="102" mass="11488">MTGTSVTSAEVDARRRKVLFRAWHRGMREMDLLLGSYVDARIVGWSDDQLAVFEALMDVPDQTLFGWVVGRMPIDPEHDTAIFADFLAFHAGTEIAKGLYDL</sequence>
<dbReference type="Pfam" id="PF03937">
    <property type="entry name" value="Sdh5"/>
    <property type="match status" value="1"/>
</dbReference>
<dbReference type="STRING" id="1123029.SAMN02745172_00606"/>
<dbReference type="EMBL" id="FRXO01000001">
    <property type="protein sequence ID" value="SHO61129.1"/>
    <property type="molecule type" value="Genomic_DNA"/>
</dbReference>
<evidence type="ECO:0000256" key="1">
    <source>
        <dbReference type="ARBA" id="ARBA00008571"/>
    </source>
</evidence>
<dbReference type="Gene3D" id="1.10.150.250">
    <property type="entry name" value="Flavinator of succinate dehydrogenase"/>
    <property type="match status" value="1"/>
</dbReference>
<name>A0A1M7Z8H2_9HYPH</name>
<accession>A0A1M7Z8H2</accession>
<dbReference type="Proteomes" id="UP000186406">
    <property type="component" value="Unassembled WGS sequence"/>
</dbReference>
<organism evidence="4 5">
    <name type="scientific">Pseudoxanthobacter soli DSM 19599</name>
    <dbReference type="NCBI Taxonomy" id="1123029"/>
    <lineage>
        <taxon>Bacteria</taxon>
        <taxon>Pseudomonadati</taxon>
        <taxon>Pseudomonadota</taxon>
        <taxon>Alphaproteobacteria</taxon>
        <taxon>Hyphomicrobiales</taxon>
        <taxon>Segnochrobactraceae</taxon>
        <taxon>Pseudoxanthobacter</taxon>
    </lineage>
</organism>
<comment type="similarity">
    <text evidence="1">Belongs to the SdhE FAD assembly factor family.</text>
</comment>
<dbReference type="OrthoDB" id="9807264at2"/>
<keyword evidence="5" id="KW-1185">Reference proteome</keyword>
<keyword evidence="3" id="KW-0143">Chaperone</keyword>
<protein>
    <recommendedName>
        <fullName evidence="2">FAD assembly factor SdhE</fullName>
    </recommendedName>
</protein>
<evidence type="ECO:0000313" key="4">
    <source>
        <dbReference type="EMBL" id="SHO61129.1"/>
    </source>
</evidence>
<reference evidence="4 5" key="1">
    <citation type="submission" date="2016-12" db="EMBL/GenBank/DDBJ databases">
        <authorList>
            <person name="Song W.-J."/>
            <person name="Kurnit D.M."/>
        </authorList>
    </citation>
    <scope>NUCLEOTIDE SEQUENCE [LARGE SCALE GENOMIC DNA]</scope>
    <source>
        <strain evidence="4 5">DSM 19599</strain>
    </source>
</reference>
<dbReference type="AlphaFoldDB" id="A0A1M7Z8H2"/>
<dbReference type="RefSeq" id="WP_073625671.1">
    <property type="nucleotide sequence ID" value="NZ_FRXO01000001.1"/>
</dbReference>
<evidence type="ECO:0000256" key="2">
    <source>
        <dbReference type="ARBA" id="ARBA00019418"/>
    </source>
</evidence>
<dbReference type="SUPFAM" id="SSF109910">
    <property type="entry name" value="YgfY-like"/>
    <property type="match status" value="1"/>
</dbReference>